<dbReference type="NCBIfam" id="NF011470">
    <property type="entry name" value="PRK14887.1"/>
    <property type="match status" value="1"/>
</dbReference>
<name>A0AAE4MEK7_9EURY</name>
<reference evidence="2 3" key="1">
    <citation type="submission" date="2023-06" db="EMBL/GenBank/DDBJ databases">
        <title>Genome sequence of Methancorpusculaceae sp. Cs1.</title>
        <authorList>
            <person name="Protasov E."/>
            <person name="Platt K."/>
            <person name="Poehlein A."/>
            <person name="Daniel R."/>
            <person name="Brune A."/>
        </authorList>
    </citation>
    <scope>NUCLEOTIDE SEQUENCE [LARGE SCALE GENOMIC DNA]</scope>
    <source>
        <strain evidence="2 3">Cs1</strain>
    </source>
</reference>
<protein>
    <recommendedName>
        <fullName evidence="4">Transcription factor Pcc1</fullName>
    </recommendedName>
</protein>
<comment type="similarity">
    <text evidence="1">Belongs to the CTAG/PCC1 family.</text>
</comment>
<dbReference type="RefSeq" id="WP_338095433.1">
    <property type="nucleotide sequence ID" value="NZ_JAWDKB010000001.1"/>
</dbReference>
<dbReference type="EMBL" id="JAWDKB010000001">
    <property type="protein sequence ID" value="MDV0442899.1"/>
    <property type="molecule type" value="Genomic_DNA"/>
</dbReference>
<dbReference type="Proteomes" id="UP001283212">
    <property type="component" value="Unassembled WGS sequence"/>
</dbReference>
<dbReference type="InterPro" id="IPR015419">
    <property type="entry name" value="CTAG/Pcc1"/>
</dbReference>
<dbReference type="Pfam" id="PF09341">
    <property type="entry name" value="Pcc1"/>
    <property type="match status" value="1"/>
</dbReference>
<accession>A0AAE4MEK7</accession>
<evidence type="ECO:0008006" key="4">
    <source>
        <dbReference type="Google" id="ProtNLM"/>
    </source>
</evidence>
<sequence length="78" mass="8685">MTATHAAEFRFECSYADKLYAVLLPEAGSDPGDKSRVSLMHDDSSVTVHVEAEDVSSLRASLNMWLRLVNVCKEIQEL</sequence>
<keyword evidence="3" id="KW-1185">Reference proteome</keyword>
<evidence type="ECO:0000256" key="1">
    <source>
        <dbReference type="ARBA" id="ARBA00007073"/>
    </source>
</evidence>
<comment type="caution">
    <text evidence="2">The sequence shown here is derived from an EMBL/GenBank/DDBJ whole genome shotgun (WGS) entry which is preliminary data.</text>
</comment>
<evidence type="ECO:0000313" key="2">
    <source>
        <dbReference type="EMBL" id="MDV0442899.1"/>
    </source>
</evidence>
<dbReference type="AlphaFoldDB" id="A0AAE4MEK7"/>
<organism evidence="2 3">
    <name type="scientific">Methanorbis rubei</name>
    <dbReference type="NCBI Taxonomy" id="3028300"/>
    <lineage>
        <taxon>Archaea</taxon>
        <taxon>Methanobacteriati</taxon>
        <taxon>Methanobacteriota</taxon>
        <taxon>Stenosarchaea group</taxon>
        <taxon>Methanomicrobia</taxon>
        <taxon>Methanomicrobiales</taxon>
        <taxon>Methanocorpusculaceae</taxon>
        <taxon>Methanorbis</taxon>
    </lineage>
</organism>
<proteinExistence type="inferred from homology"/>
<evidence type="ECO:0000313" key="3">
    <source>
        <dbReference type="Proteomes" id="UP001283212"/>
    </source>
</evidence>
<dbReference type="Gene3D" id="3.30.310.50">
    <property type="entry name" value="Alpha-D-phosphohexomutase, C-terminal domain"/>
    <property type="match status" value="1"/>
</dbReference>
<gene>
    <name evidence="2" type="ORF">McpCs1_02600</name>
</gene>